<proteinExistence type="predicted"/>
<organism evidence="1 2">
    <name type="scientific">Candidatus Uhrbacteria bacterium CG_4_9_14_3_um_filter_50_9</name>
    <dbReference type="NCBI Taxonomy" id="1975035"/>
    <lineage>
        <taxon>Bacteria</taxon>
        <taxon>Candidatus Uhriibacteriota</taxon>
    </lineage>
</organism>
<evidence type="ECO:0000313" key="2">
    <source>
        <dbReference type="Proteomes" id="UP000229385"/>
    </source>
</evidence>
<dbReference type="AlphaFoldDB" id="A0A2M7XCZ9"/>
<sequence length="351" mass="40588">MEGKKDFSRREFLRAGGLFAAGVVSGALGKEVVDRASDIAQDDGQEAEDSEIMETFEHETPTEHAFFDTNPDFLRPVTPARGEWTKEQRAQREEELGEGVRIFRDVGVTFYYVQPGDTILGIREKLSRYPEFDYLADQHNRLNAFNIPEKRLRVETWIPIPIDQKDRHLTQEQFIGYANEAIDAMSKDAQYGQEVERILKRVNKRDLVVTMMALAKQEGGGLPLGQYALHRYEPHQNAFSYSYFHVLMKGAGLEARRALNLTEGQVYHPFNAVKLFLAFLVEKTAERKEHAERFFPILEHKEAFAVFYNGAHWKEINPDYVDDLERYYREMEANVSQDGRQILVSKEEGER</sequence>
<evidence type="ECO:0000313" key="1">
    <source>
        <dbReference type="EMBL" id="PJA45757.1"/>
    </source>
</evidence>
<dbReference type="Proteomes" id="UP000229385">
    <property type="component" value="Unassembled WGS sequence"/>
</dbReference>
<accession>A0A2M7XCZ9</accession>
<comment type="caution">
    <text evidence="1">The sequence shown here is derived from an EMBL/GenBank/DDBJ whole genome shotgun (WGS) entry which is preliminary data.</text>
</comment>
<dbReference type="PROSITE" id="PS51318">
    <property type="entry name" value="TAT"/>
    <property type="match status" value="1"/>
</dbReference>
<name>A0A2M7XCZ9_9BACT</name>
<gene>
    <name evidence="1" type="ORF">CO174_01670</name>
</gene>
<protein>
    <submittedName>
        <fullName evidence="1">Uncharacterized protein</fullName>
    </submittedName>
</protein>
<dbReference type="InterPro" id="IPR006311">
    <property type="entry name" value="TAT_signal"/>
</dbReference>
<dbReference type="EMBL" id="PFWU01000020">
    <property type="protein sequence ID" value="PJA45757.1"/>
    <property type="molecule type" value="Genomic_DNA"/>
</dbReference>
<reference evidence="2" key="1">
    <citation type="submission" date="2017-09" db="EMBL/GenBank/DDBJ databases">
        <title>Depth-based differentiation of microbial function through sediment-hosted aquifers and enrichment of novel symbionts in the deep terrestrial subsurface.</title>
        <authorList>
            <person name="Probst A.J."/>
            <person name="Ladd B."/>
            <person name="Jarett J.K."/>
            <person name="Geller-Mcgrath D.E."/>
            <person name="Sieber C.M.K."/>
            <person name="Emerson J.B."/>
            <person name="Anantharaman K."/>
            <person name="Thomas B.C."/>
            <person name="Malmstrom R."/>
            <person name="Stieglmeier M."/>
            <person name="Klingl A."/>
            <person name="Woyke T."/>
            <person name="Ryan C.M."/>
            <person name="Banfield J.F."/>
        </authorList>
    </citation>
    <scope>NUCLEOTIDE SEQUENCE [LARGE SCALE GENOMIC DNA]</scope>
</reference>